<comment type="caution">
    <text evidence="2">The sequence shown here is derived from an EMBL/GenBank/DDBJ whole genome shotgun (WGS) entry which is preliminary data.</text>
</comment>
<sequence length="85" mass="9871">MKECQFPTAEDCEEGPEQVEEAREVEYVRPEKDSATGSSSQGKHRSHWKGVLERRQNHRLSRISAATEKRIPKKMTTDIKTMERL</sequence>
<reference evidence="2 3" key="1">
    <citation type="journal article" date="2020" name="Mol. Biol. Evol.">
        <title>Distinct Expression and Methylation Patterns for Genes with Different Fates following a Single Whole-Genome Duplication in Flowering Plants.</title>
        <authorList>
            <person name="Shi T."/>
            <person name="Rahmani R.S."/>
            <person name="Gugger P.F."/>
            <person name="Wang M."/>
            <person name="Li H."/>
            <person name="Zhang Y."/>
            <person name="Li Z."/>
            <person name="Wang Q."/>
            <person name="Van de Peer Y."/>
            <person name="Marchal K."/>
            <person name="Chen J."/>
        </authorList>
    </citation>
    <scope>NUCLEOTIDE SEQUENCE [LARGE SCALE GENOMIC DNA]</scope>
    <source>
        <tissue evidence="2">Leaf</tissue>
    </source>
</reference>
<feature type="compositionally biased region" description="Basic and acidic residues" evidence="1">
    <location>
        <begin position="67"/>
        <end position="85"/>
    </location>
</feature>
<keyword evidence="3" id="KW-1185">Reference proteome</keyword>
<feature type="region of interest" description="Disordered" evidence="1">
    <location>
        <begin position="1"/>
        <end position="85"/>
    </location>
</feature>
<feature type="compositionally biased region" description="Basic and acidic residues" evidence="1">
    <location>
        <begin position="20"/>
        <end position="34"/>
    </location>
</feature>
<proteinExistence type="predicted"/>
<organism evidence="2 3">
    <name type="scientific">Nelumbo nucifera</name>
    <name type="common">Sacred lotus</name>
    <dbReference type="NCBI Taxonomy" id="4432"/>
    <lineage>
        <taxon>Eukaryota</taxon>
        <taxon>Viridiplantae</taxon>
        <taxon>Streptophyta</taxon>
        <taxon>Embryophyta</taxon>
        <taxon>Tracheophyta</taxon>
        <taxon>Spermatophyta</taxon>
        <taxon>Magnoliopsida</taxon>
        <taxon>Proteales</taxon>
        <taxon>Nelumbonaceae</taxon>
        <taxon>Nelumbo</taxon>
    </lineage>
</organism>
<dbReference type="Proteomes" id="UP000607653">
    <property type="component" value="Unassembled WGS sequence"/>
</dbReference>
<dbReference type="EMBL" id="DUZY01000001">
    <property type="protein sequence ID" value="DAD25463.1"/>
    <property type="molecule type" value="Genomic_DNA"/>
</dbReference>
<evidence type="ECO:0000313" key="3">
    <source>
        <dbReference type="Proteomes" id="UP000607653"/>
    </source>
</evidence>
<feature type="compositionally biased region" description="Acidic residues" evidence="1">
    <location>
        <begin position="10"/>
        <end position="19"/>
    </location>
</feature>
<dbReference type="AlphaFoldDB" id="A0A822Y0C7"/>
<accession>A0A822Y0C7</accession>
<name>A0A822Y0C7_NELNU</name>
<gene>
    <name evidence="2" type="ORF">HUJ06_026927</name>
</gene>
<protein>
    <submittedName>
        <fullName evidence="2">Uncharacterized protein</fullName>
    </submittedName>
</protein>
<evidence type="ECO:0000313" key="2">
    <source>
        <dbReference type="EMBL" id="DAD25463.1"/>
    </source>
</evidence>
<evidence type="ECO:0000256" key="1">
    <source>
        <dbReference type="SAM" id="MobiDB-lite"/>
    </source>
</evidence>